<dbReference type="Pfam" id="PF22042">
    <property type="entry name" value="EF-G_D2"/>
    <property type="match status" value="1"/>
</dbReference>
<evidence type="ECO:0000256" key="2">
    <source>
        <dbReference type="ARBA" id="ARBA00022741"/>
    </source>
</evidence>
<dbReference type="CDD" id="cd03713">
    <property type="entry name" value="EFG_mtEFG_C"/>
    <property type="match status" value="1"/>
</dbReference>
<dbReference type="InterPro" id="IPR020568">
    <property type="entry name" value="Ribosomal_Su5_D2-typ_SF"/>
</dbReference>
<keyword evidence="11" id="KW-1185">Reference proteome</keyword>
<dbReference type="Proteomes" id="UP000268084">
    <property type="component" value="Chromosome"/>
</dbReference>
<evidence type="ECO:0000256" key="7">
    <source>
        <dbReference type="HAMAP-Rule" id="MF_00054"/>
    </source>
</evidence>
<dbReference type="NCBIfam" id="NF009381">
    <property type="entry name" value="PRK12740.1-5"/>
    <property type="match status" value="1"/>
</dbReference>
<evidence type="ECO:0000256" key="8">
    <source>
        <dbReference type="NCBIfam" id="TIGR00484"/>
    </source>
</evidence>
<dbReference type="InterPro" id="IPR031157">
    <property type="entry name" value="G_TR_CS"/>
</dbReference>
<dbReference type="Gene3D" id="3.30.70.870">
    <property type="entry name" value="Elongation Factor G (Translational Gtpase), domain 3"/>
    <property type="match status" value="1"/>
</dbReference>
<dbReference type="PROSITE" id="PS00301">
    <property type="entry name" value="G_TR_1"/>
    <property type="match status" value="1"/>
</dbReference>
<dbReference type="Gene3D" id="3.30.70.240">
    <property type="match status" value="1"/>
</dbReference>
<dbReference type="GO" id="GO:0003924">
    <property type="term" value="F:GTPase activity"/>
    <property type="evidence" value="ECO:0007669"/>
    <property type="project" value="InterPro"/>
</dbReference>
<dbReference type="InterPro" id="IPR009000">
    <property type="entry name" value="Transl_B-barrel_sf"/>
</dbReference>
<dbReference type="EMBL" id="CP034170">
    <property type="protein sequence ID" value="AZI59584.1"/>
    <property type="molecule type" value="Genomic_DNA"/>
</dbReference>
<dbReference type="NCBIfam" id="TIGR00231">
    <property type="entry name" value="small_GTP"/>
    <property type="match status" value="1"/>
</dbReference>
<feature type="binding site" evidence="7">
    <location>
        <begin position="9"/>
        <end position="16"/>
    </location>
    <ligand>
        <name>GTP</name>
        <dbReference type="ChEBI" id="CHEBI:37565"/>
    </ligand>
</feature>
<evidence type="ECO:0000256" key="4">
    <source>
        <dbReference type="ARBA" id="ARBA00022917"/>
    </source>
</evidence>
<evidence type="ECO:0000313" key="10">
    <source>
        <dbReference type="EMBL" id="AZI59584.1"/>
    </source>
</evidence>
<keyword evidence="5 7" id="KW-0342">GTP-binding</keyword>
<dbReference type="KEGG" id="nak:EH165_11680"/>
<dbReference type="CDD" id="cd16262">
    <property type="entry name" value="EFG_III"/>
    <property type="match status" value="1"/>
</dbReference>
<dbReference type="AlphaFoldDB" id="A0A3G8ZZ45"/>
<proteinExistence type="inferred from homology"/>
<sequence length="691" mass="75517">MTRNIGIMAHIDAGKTTTTERILFYTGVTYKIGEVHDGGAVMDWMEQEQERGITITSAATTTWWKKHKINIIDTPGHVDFTVEVERSLRVLDGAVAVYDGVAGVEPQTEQVWRQAEKYKVPRMCFVNKLDRTGANFFRCIDMMVDRLKAKPAVLQLPIGAEGDFIGVVDLIEMRALTWRGETVKGEDYSIEEIPADMHDDAVEWREKLIEAVSEGDDEAMESYLAGEELTIPQIHAAIRRATIAGKLNPVVCGSAFKNKGIQPMLDAVVAYLPSPLDIGATHGLLKDGETEAIREPDAKAPFSGLAFKVQTDPHLGKLTFVRVYSGTLEAGTQVTNATKDRKERIGKIYQMHANKREELASVGAGDIVAVMGLKQTTTGDTLADPANPIILESMSFPAPVISVAIEPKTKSDQERLGTAIQKLAEEDPTFKVENDEETGQTVISGMGELHLDILVDRMRREFGVEANIGKPQVAYRETIRGTVEKYSYTHKKQTGGSGQFAKILITVEPLDMTTSNGATYEFVNAVSGGRIPREYIPSVDAGAQDALQYGILAGYQMLGVKLTLVDGAYHDVDSSEMAFKIAGSIAMKEAARLAKPVLLEPMMSVEVVTPEENMGDVIGDLNSRRGQIQGMDERSGARVVTALVPLSEMFGYVGDLRSRTAGRASYSMVFDSYAEVPANVAKEIIAKQNGE</sequence>
<keyword evidence="2 7" id="KW-0547">Nucleotide-binding</keyword>
<dbReference type="Gene3D" id="3.40.50.300">
    <property type="entry name" value="P-loop containing nucleotide triphosphate hydrolases"/>
    <property type="match status" value="1"/>
</dbReference>
<dbReference type="PRINTS" id="PR00315">
    <property type="entry name" value="ELONGATNFCT"/>
</dbReference>
<reference evidence="10 11" key="2">
    <citation type="submission" date="2018-12" db="EMBL/GenBank/DDBJ databases">
        <title>Nakamurella antarcticus sp. nov., isolated from Antarctica South Shetland Islands soil.</title>
        <authorList>
            <person name="Peng F."/>
        </authorList>
    </citation>
    <scope>NUCLEOTIDE SEQUENCE [LARGE SCALE GENOMIC DNA]</scope>
    <source>
        <strain evidence="10 11">S14-144</strain>
    </source>
</reference>
<dbReference type="InterPro" id="IPR027417">
    <property type="entry name" value="P-loop_NTPase"/>
</dbReference>
<feature type="domain" description="Tr-type G" evidence="9">
    <location>
        <begin position="1"/>
        <end position="276"/>
    </location>
</feature>
<dbReference type="CDD" id="cd04088">
    <property type="entry name" value="EFG_mtEFG_II"/>
    <property type="match status" value="1"/>
</dbReference>
<dbReference type="GO" id="GO:0032790">
    <property type="term" value="P:ribosome disassembly"/>
    <property type="evidence" value="ECO:0007669"/>
    <property type="project" value="TreeGrafter"/>
</dbReference>
<evidence type="ECO:0000259" key="9">
    <source>
        <dbReference type="PROSITE" id="PS51722"/>
    </source>
</evidence>
<dbReference type="PROSITE" id="PS51722">
    <property type="entry name" value="G_TR_2"/>
    <property type="match status" value="1"/>
</dbReference>
<keyword evidence="3 7" id="KW-0251">Elongation factor</keyword>
<comment type="function">
    <text evidence="6 7">Catalyzes the GTP-dependent ribosomal translocation step during translation elongation. During this step, the ribosome changes from the pre-translocational (PRE) to the post-translocational (POST) state as the newly formed A-site-bound peptidyl-tRNA and P-site-bound deacylated tRNA move to the P and E sites, respectively. Catalyzes the coordinated movement of the two tRNA molecules, the mRNA and conformational changes in the ribosome.</text>
</comment>
<evidence type="ECO:0000256" key="3">
    <source>
        <dbReference type="ARBA" id="ARBA00022768"/>
    </source>
</evidence>
<dbReference type="InterPro" id="IPR035649">
    <property type="entry name" value="EFG_V"/>
</dbReference>
<dbReference type="FunFam" id="3.40.50.300:FF:000029">
    <property type="entry name" value="Elongation factor G"/>
    <property type="match status" value="1"/>
</dbReference>
<dbReference type="Gene3D" id="2.40.30.10">
    <property type="entry name" value="Translation factors"/>
    <property type="match status" value="1"/>
</dbReference>
<dbReference type="SUPFAM" id="SSF54211">
    <property type="entry name" value="Ribosomal protein S5 domain 2-like"/>
    <property type="match status" value="1"/>
</dbReference>
<dbReference type="SMART" id="SM00838">
    <property type="entry name" value="EFG_C"/>
    <property type="match status" value="1"/>
</dbReference>
<evidence type="ECO:0000256" key="5">
    <source>
        <dbReference type="ARBA" id="ARBA00023134"/>
    </source>
</evidence>
<dbReference type="NCBIfam" id="TIGR00484">
    <property type="entry name" value="EF-G"/>
    <property type="match status" value="1"/>
</dbReference>
<dbReference type="FunFam" id="3.30.230.10:FF:000003">
    <property type="entry name" value="Elongation factor G"/>
    <property type="match status" value="1"/>
</dbReference>
<dbReference type="InterPro" id="IPR009022">
    <property type="entry name" value="EFG_III"/>
</dbReference>
<dbReference type="SMART" id="SM00889">
    <property type="entry name" value="EFG_IV"/>
    <property type="match status" value="1"/>
</dbReference>
<dbReference type="InterPro" id="IPR035647">
    <property type="entry name" value="EFG_III/V"/>
</dbReference>
<dbReference type="InterPro" id="IPR047872">
    <property type="entry name" value="EFG_IV"/>
</dbReference>
<gene>
    <name evidence="7 10" type="primary">fusA</name>
    <name evidence="10" type="ORF">EH165_11680</name>
</gene>
<dbReference type="GO" id="GO:0005737">
    <property type="term" value="C:cytoplasm"/>
    <property type="evidence" value="ECO:0007669"/>
    <property type="project" value="UniProtKB-SubCell"/>
</dbReference>
<dbReference type="Gene3D" id="3.30.230.10">
    <property type="match status" value="1"/>
</dbReference>
<dbReference type="InterPro" id="IPR004540">
    <property type="entry name" value="Transl_elong_EFG/EF2"/>
</dbReference>
<reference evidence="10 11" key="1">
    <citation type="submission" date="2018-11" db="EMBL/GenBank/DDBJ databases">
        <authorList>
            <person name="Da X."/>
        </authorList>
    </citation>
    <scope>NUCLEOTIDE SEQUENCE [LARGE SCALE GENOMIC DNA]</scope>
    <source>
        <strain evidence="10 11">S14-144</strain>
    </source>
</reference>
<dbReference type="HAMAP" id="MF_00054_B">
    <property type="entry name" value="EF_G_EF_2_B"/>
    <property type="match status" value="1"/>
</dbReference>
<dbReference type="InterPro" id="IPR014721">
    <property type="entry name" value="Ribsml_uS5_D2-typ_fold_subgr"/>
</dbReference>
<comment type="similarity">
    <text evidence="1 7">Belongs to the TRAFAC class translation factor GTPase superfamily. Classic translation factor GTPase family. EF-G/EF-2 subfamily.</text>
</comment>
<dbReference type="OrthoDB" id="9801472at2"/>
<dbReference type="Pfam" id="PF00009">
    <property type="entry name" value="GTP_EFTU"/>
    <property type="match status" value="1"/>
</dbReference>
<keyword evidence="4 7" id="KW-0648">Protein biosynthesis</keyword>
<dbReference type="InterPro" id="IPR053905">
    <property type="entry name" value="EF-G-like_DII"/>
</dbReference>
<dbReference type="SUPFAM" id="SSF54980">
    <property type="entry name" value="EF-G C-terminal domain-like"/>
    <property type="match status" value="2"/>
</dbReference>
<dbReference type="InterPro" id="IPR041095">
    <property type="entry name" value="EFG_II"/>
</dbReference>
<dbReference type="PANTHER" id="PTHR43261">
    <property type="entry name" value="TRANSLATION ELONGATION FACTOR G-RELATED"/>
    <property type="match status" value="1"/>
</dbReference>
<dbReference type="SUPFAM" id="SSF52540">
    <property type="entry name" value="P-loop containing nucleoside triphosphate hydrolases"/>
    <property type="match status" value="1"/>
</dbReference>
<dbReference type="Pfam" id="PF03764">
    <property type="entry name" value="EFG_IV"/>
    <property type="match status" value="1"/>
</dbReference>
<comment type="subcellular location">
    <subcellularLocation>
        <location evidence="7">Cytoplasm</location>
    </subcellularLocation>
</comment>
<dbReference type="InterPro" id="IPR000795">
    <property type="entry name" value="T_Tr_GTP-bd_dom"/>
</dbReference>
<accession>A0A3G8ZZ45</accession>
<dbReference type="CDD" id="cd01434">
    <property type="entry name" value="EFG_mtEFG1_IV"/>
    <property type="match status" value="1"/>
</dbReference>
<dbReference type="InterPro" id="IPR000640">
    <property type="entry name" value="EFG_V-like"/>
</dbReference>
<dbReference type="GO" id="GO:0005525">
    <property type="term" value="F:GTP binding"/>
    <property type="evidence" value="ECO:0007669"/>
    <property type="project" value="UniProtKB-UniRule"/>
</dbReference>
<evidence type="ECO:0000256" key="1">
    <source>
        <dbReference type="ARBA" id="ARBA00005870"/>
    </source>
</evidence>
<name>A0A3G8ZZ45_9ACTN</name>
<dbReference type="SUPFAM" id="SSF50447">
    <property type="entry name" value="Translation proteins"/>
    <property type="match status" value="1"/>
</dbReference>
<feature type="binding site" evidence="7">
    <location>
        <begin position="127"/>
        <end position="130"/>
    </location>
    <ligand>
        <name>GTP</name>
        <dbReference type="ChEBI" id="CHEBI:37565"/>
    </ligand>
</feature>
<dbReference type="FunFam" id="3.30.70.240:FF:000001">
    <property type="entry name" value="Elongation factor G"/>
    <property type="match status" value="1"/>
</dbReference>
<dbReference type="PANTHER" id="PTHR43261:SF1">
    <property type="entry name" value="RIBOSOME-RELEASING FACTOR 2, MITOCHONDRIAL"/>
    <property type="match status" value="1"/>
</dbReference>
<dbReference type="GO" id="GO:0003746">
    <property type="term" value="F:translation elongation factor activity"/>
    <property type="evidence" value="ECO:0007669"/>
    <property type="project" value="UniProtKB-UniRule"/>
</dbReference>
<dbReference type="Pfam" id="PF14492">
    <property type="entry name" value="EFG_III"/>
    <property type="match status" value="1"/>
</dbReference>
<dbReference type="InterPro" id="IPR005517">
    <property type="entry name" value="Transl_elong_EFG/EF2_IV"/>
</dbReference>
<organism evidence="10 11">
    <name type="scientific">Nakamurella antarctica</name>
    <dbReference type="NCBI Taxonomy" id="1902245"/>
    <lineage>
        <taxon>Bacteria</taxon>
        <taxon>Bacillati</taxon>
        <taxon>Actinomycetota</taxon>
        <taxon>Actinomycetes</taxon>
        <taxon>Nakamurellales</taxon>
        <taxon>Nakamurellaceae</taxon>
        <taxon>Nakamurella</taxon>
    </lineage>
</organism>
<evidence type="ECO:0000313" key="11">
    <source>
        <dbReference type="Proteomes" id="UP000268084"/>
    </source>
</evidence>
<dbReference type="FunFam" id="2.40.30.10:FF:000006">
    <property type="entry name" value="Elongation factor G"/>
    <property type="match status" value="1"/>
</dbReference>
<keyword evidence="7" id="KW-0963">Cytoplasm</keyword>
<dbReference type="CDD" id="cd01886">
    <property type="entry name" value="EF-G"/>
    <property type="match status" value="1"/>
</dbReference>
<protein>
    <recommendedName>
        <fullName evidence="7 8">Elongation factor G</fullName>
        <shortName evidence="7">EF-G</shortName>
    </recommendedName>
</protein>
<evidence type="ECO:0000256" key="6">
    <source>
        <dbReference type="ARBA" id="ARBA00024731"/>
    </source>
</evidence>
<dbReference type="InterPro" id="IPR005225">
    <property type="entry name" value="Small_GTP-bd"/>
</dbReference>
<dbReference type="FunFam" id="3.30.70.870:FF:000001">
    <property type="entry name" value="Elongation factor G"/>
    <property type="match status" value="1"/>
</dbReference>
<feature type="binding site" evidence="7">
    <location>
        <begin position="73"/>
        <end position="77"/>
    </location>
    <ligand>
        <name>GTP</name>
        <dbReference type="ChEBI" id="CHEBI:37565"/>
    </ligand>
</feature>
<dbReference type="Pfam" id="PF00679">
    <property type="entry name" value="EFG_C"/>
    <property type="match status" value="1"/>
</dbReference>